<accession>A0ABQ9XJZ7</accession>
<dbReference type="Proteomes" id="UP001281761">
    <property type="component" value="Unassembled WGS sequence"/>
</dbReference>
<keyword evidence="2" id="KW-1185">Reference proteome</keyword>
<evidence type="ECO:0000313" key="2">
    <source>
        <dbReference type="Proteomes" id="UP001281761"/>
    </source>
</evidence>
<organism evidence="1 2">
    <name type="scientific">Blattamonas nauphoetae</name>
    <dbReference type="NCBI Taxonomy" id="2049346"/>
    <lineage>
        <taxon>Eukaryota</taxon>
        <taxon>Metamonada</taxon>
        <taxon>Preaxostyla</taxon>
        <taxon>Oxymonadida</taxon>
        <taxon>Blattamonas</taxon>
    </lineage>
</organism>
<name>A0ABQ9XJZ7_9EUKA</name>
<protein>
    <submittedName>
        <fullName evidence="1">Uncharacterized protein</fullName>
    </submittedName>
</protein>
<dbReference type="EMBL" id="JARBJD010000133">
    <property type="protein sequence ID" value="KAK2950576.1"/>
    <property type="molecule type" value="Genomic_DNA"/>
</dbReference>
<gene>
    <name evidence="1" type="ORF">BLNAU_14468</name>
</gene>
<evidence type="ECO:0000313" key="1">
    <source>
        <dbReference type="EMBL" id="KAK2950576.1"/>
    </source>
</evidence>
<reference evidence="1 2" key="1">
    <citation type="journal article" date="2022" name="bioRxiv">
        <title>Genomics of Preaxostyla Flagellates Illuminates Evolutionary Transitions and the Path Towards Mitochondrial Loss.</title>
        <authorList>
            <person name="Novak L.V.F."/>
            <person name="Treitli S.C."/>
            <person name="Pyrih J."/>
            <person name="Halakuc P."/>
            <person name="Pipaliya S.V."/>
            <person name="Vacek V."/>
            <person name="Brzon O."/>
            <person name="Soukal P."/>
            <person name="Eme L."/>
            <person name="Dacks J.B."/>
            <person name="Karnkowska A."/>
            <person name="Elias M."/>
            <person name="Hampl V."/>
        </authorList>
    </citation>
    <scope>NUCLEOTIDE SEQUENCE [LARGE SCALE GENOMIC DNA]</scope>
    <source>
        <strain evidence="1">NAU3</strain>
        <tissue evidence="1">Gut</tissue>
    </source>
</reference>
<sequence length="154" mass="17344">MNALSLTVPPTTSLFEWSGIPASVRSEFLMSEWKRMVRNPRFHMLSGTQPSPHNPVEVVQASVRLMSKPNTSIPQLSKYIGTFLMFATETGTLLLQTQIEDLHRILTICKRVVSLKRLDDFLSTLDPPSVLQLDKFIDLIGLTVSMPDFEANRA</sequence>
<comment type="caution">
    <text evidence="1">The sequence shown here is derived from an EMBL/GenBank/DDBJ whole genome shotgun (WGS) entry which is preliminary data.</text>
</comment>
<proteinExistence type="predicted"/>